<evidence type="ECO:0000313" key="7">
    <source>
        <dbReference type="EMBL" id="BAK37525.1"/>
    </source>
</evidence>
<keyword evidence="4" id="KW-0288">FMN</keyword>
<dbReference type="OrthoDB" id="3358989at2"/>
<feature type="domain" description="Nitroreductase" evidence="6">
    <location>
        <begin position="8"/>
        <end position="172"/>
    </location>
</feature>
<dbReference type="AlphaFoldDB" id="F5XTS6"/>
<keyword evidence="3" id="KW-0285">Flavoprotein</keyword>
<sequence length="200" mass="22336">MELAEIRRKRRMVRRYDPAAPVPEDALERILDAGLRVPSAGFTQGVSLLVLDGPDKQRYWEITTDPEAPPDRWLAGMQTAPVLIVVWTDRTAYLDRYAEPDKGWIDRDPVRWTAPYWYVDAGMNTLALLYAAVDEGLGACFFGVPPDRIGPVRAAFGVPEHHELIGVVSVGRPAEVAARSRRGRRSAEELVHRGLWGHAG</sequence>
<evidence type="ECO:0000256" key="2">
    <source>
        <dbReference type="ARBA" id="ARBA00007118"/>
    </source>
</evidence>
<dbReference type="PANTHER" id="PTHR43673:SF2">
    <property type="entry name" value="NITROREDUCTASE"/>
    <property type="match status" value="1"/>
</dbReference>
<dbReference type="InterPro" id="IPR000415">
    <property type="entry name" value="Nitroreductase-like"/>
</dbReference>
<comment type="similarity">
    <text evidence="2">Belongs to the nitroreductase family.</text>
</comment>
<dbReference type="Gene3D" id="3.40.109.10">
    <property type="entry name" value="NADH Oxidase"/>
    <property type="match status" value="1"/>
</dbReference>
<keyword evidence="8" id="KW-1185">Reference proteome</keyword>
<comment type="cofactor">
    <cofactor evidence="1">
        <name>FMN</name>
        <dbReference type="ChEBI" id="CHEBI:58210"/>
    </cofactor>
</comment>
<organism evidence="7 8">
    <name type="scientific">Microlunatus phosphovorus (strain ATCC 700054 / DSM 10555 / JCM 9379 / NBRC 101784 / NCIMB 13414 / VKM Ac-1990 / NM-1)</name>
    <dbReference type="NCBI Taxonomy" id="1032480"/>
    <lineage>
        <taxon>Bacteria</taxon>
        <taxon>Bacillati</taxon>
        <taxon>Actinomycetota</taxon>
        <taxon>Actinomycetes</taxon>
        <taxon>Propionibacteriales</taxon>
        <taxon>Propionibacteriaceae</taxon>
        <taxon>Microlunatus</taxon>
    </lineage>
</organism>
<dbReference type="SUPFAM" id="SSF55469">
    <property type="entry name" value="FMN-dependent nitroreductase-like"/>
    <property type="match status" value="1"/>
</dbReference>
<reference evidence="7 8" key="1">
    <citation type="submission" date="2011-05" db="EMBL/GenBank/DDBJ databases">
        <title>Whole genome sequence of Microlunatus phosphovorus NM-1.</title>
        <authorList>
            <person name="Hosoyama A."/>
            <person name="Sasaki K."/>
            <person name="Harada T."/>
            <person name="Igarashi R."/>
            <person name="Kawakoshi A."/>
            <person name="Sasagawa M."/>
            <person name="Fukada J."/>
            <person name="Nakamura S."/>
            <person name="Katano Y."/>
            <person name="Hanada S."/>
            <person name="Kamagata Y."/>
            <person name="Nakamura N."/>
            <person name="Yamazaki S."/>
            <person name="Fujita N."/>
        </authorList>
    </citation>
    <scope>NUCLEOTIDE SEQUENCE [LARGE SCALE GENOMIC DNA]</scope>
    <source>
        <strain evidence="8">ATCC 700054 / DSM 10555 / JCM 9379 / NBRC 101784 / NCIMB 13414 / VKM Ac-1990 / NM-1</strain>
    </source>
</reference>
<dbReference type="HOGENOM" id="CLU_070764_7_3_11"/>
<gene>
    <name evidence="7" type="ordered locus">MLP_45110</name>
</gene>
<evidence type="ECO:0000313" key="8">
    <source>
        <dbReference type="Proteomes" id="UP000007947"/>
    </source>
</evidence>
<dbReference type="InterPro" id="IPR029479">
    <property type="entry name" value="Nitroreductase"/>
</dbReference>
<dbReference type="PANTHER" id="PTHR43673">
    <property type="entry name" value="NAD(P)H NITROREDUCTASE YDGI-RELATED"/>
    <property type="match status" value="1"/>
</dbReference>
<evidence type="ECO:0000256" key="1">
    <source>
        <dbReference type="ARBA" id="ARBA00001917"/>
    </source>
</evidence>
<dbReference type="Proteomes" id="UP000007947">
    <property type="component" value="Chromosome"/>
</dbReference>
<name>F5XTS6_MICPN</name>
<evidence type="ECO:0000259" key="6">
    <source>
        <dbReference type="Pfam" id="PF00881"/>
    </source>
</evidence>
<evidence type="ECO:0000256" key="4">
    <source>
        <dbReference type="ARBA" id="ARBA00022643"/>
    </source>
</evidence>
<dbReference type="GO" id="GO:0016491">
    <property type="term" value="F:oxidoreductase activity"/>
    <property type="evidence" value="ECO:0007669"/>
    <property type="project" value="UniProtKB-KW"/>
</dbReference>
<accession>F5XTS6</accession>
<dbReference type="KEGG" id="mph:MLP_45110"/>
<dbReference type="STRING" id="1032480.MLP_45110"/>
<protein>
    <submittedName>
        <fullName evidence="7">Putative oxidoreductase</fullName>
    </submittedName>
</protein>
<proteinExistence type="inferred from homology"/>
<dbReference type="EMBL" id="AP012204">
    <property type="protein sequence ID" value="BAK37525.1"/>
    <property type="molecule type" value="Genomic_DNA"/>
</dbReference>
<dbReference type="CDD" id="cd02062">
    <property type="entry name" value="Nitro_FMN_reductase"/>
    <property type="match status" value="1"/>
</dbReference>
<evidence type="ECO:0000256" key="3">
    <source>
        <dbReference type="ARBA" id="ARBA00022630"/>
    </source>
</evidence>
<keyword evidence="5" id="KW-0560">Oxidoreductase</keyword>
<dbReference type="eggNOG" id="COG0778">
    <property type="taxonomic scope" value="Bacteria"/>
</dbReference>
<dbReference type="Pfam" id="PF00881">
    <property type="entry name" value="Nitroreductase"/>
    <property type="match status" value="1"/>
</dbReference>
<evidence type="ECO:0000256" key="5">
    <source>
        <dbReference type="ARBA" id="ARBA00023002"/>
    </source>
</evidence>